<dbReference type="NCBIfam" id="TIGR03696">
    <property type="entry name" value="Rhs_assc_core"/>
    <property type="match status" value="1"/>
</dbReference>
<feature type="region of interest" description="Disordered" evidence="1">
    <location>
        <begin position="648"/>
        <end position="667"/>
    </location>
</feature>
<feature type="domain" description="Putative T7SS secretion signal" evidence="3">
    <location>
        <begin position="19"/>
        <end position="192"/>
    </location>
</feature>
<comment type="caution">
    <text evidence="4">The sequence shown here is derived from an EMBL/GenBank/DDBJ whole genome shotgun (WGS) entry which is preliminary data.</text>
</comment>
<feature type="compositionally biased region" description="Basic and acidic residues" evidence="1">
    <location>
        <begin position="134"/>
        <end position="143"/>
    </location>
</feature>
<protein>
    <recommendedName>
        <fullName evidence="6">Type IV secretion protein Rhs</fullName>
    </recommendedName>
</protein>
<feature type="compositionally biased region" description="Polar residues" evidence="1">
    <location>
        <begin position="1271"/>
        <end position="1284"/>
    </location>
</feature>
<dbReference type="Pfam" id="PF21725">
    <property type="entry name" value="T7SS_signal"/>
    <property type="match status" value="1"/>
</dbReference>
<dbReference type="Gene3D" id="2.180.10.10">
    <property type="entry name" value="RHS repeat-associated core"/>
    <property type="match status" value="3"/>
</dbReference>
<feature type="region of interest" description="Disordered" evidence="1">
    <location>
        <begin position="307"/>
        <end position="339"/>
    </location>
</feature>
<dbReference type="EMBL" id="LJIW01000001">
    <property type="protein sequence ID" value="PNG96416.1"/>
    <property type="molecule type" value="Genomic_DNA"/>
</dbReference>
<feature type="region of interest" description="Disordered" evidence="1">
    <location>
        <begin position="831"/>
        <end position="853"/>
    </location>
</feature>
<dbReference type="InterPro" id="IPR049082">
    <property type="entry name" value="T7SS_signal"/>
</dbReference>
<accession>A0A2J7Z808</accession>
<evidence type="ECO:0000256" key="1">
    <source>
        <dbReference type="SAM" id="MobiDB-lite"/>
    </source>
</evidence>
<dbReference type="InterPro" id="IPR022385">
    <property type="entry name" value="Rhs_assc_core"/>
</dbReference>
<feature type="region of interest" description="Disordered" evidence="1">
    <location>
        <begin position="134"/>
        <end position="154"/>
    </location>
</feature>
<dbReference type="Pfam" id="PF05593">
    <property type="entry name" value="RHS_repeat"/>
    <property type="match status" value="11"/>
</dbReference>
<feature type="compositionally biased region" description="Basic and acidic residues" evidence="1">
    <location>
        <begin position="310"/>
        <end position="334"/>
    </location>
</feature>
<organism evidence="4 5">
    <name type="scientific">Streptomyces malaysiensis</name>
    <dbReference type="NCBI Taxonomy" id="92644"/>
    <lineage>
        <taxon>Bacteria</taxon>
        <taxon>Bacillati</taxon>
        <taxon>Actinomycetota</taxon>
        <taxon>Actinomycetes</taxon>
        <taxon>Kitasatosporales</taxon>
        <taxon>Streptomycetaceae</taxon>
        <taxon>Streptomyces</taxon>
        <taxon>Streptomyces violaceusniger group</taxon>
    </lineage>
</organism>
<evidence type="ECO:0000259" key="3">
    <source>
        <dbReference type="Pfam" id="PF21725"/>
    </source>
</evidence>
<evidence type="ECO:0000259" key="2">
    <source>
        <dbReference type="Pfam" id="PF20148"/>
    </source>
</evidence>
<dbReference type="NCBIfam" id="TIGR01643">
    <property type="entry name" value="YD_repeat_2x"/>
    <property type="match status" value="14"/>
</dbReference>
<evidence type="ECO:0000313" key="5">
    <source>
        <dbReference type="Proteomes" id="UP000236520"/>
    </source>
</evidence>
<proteinExistence type="predicted"/>
<dbReference type="Pfam" id="PF20148">
    <property type="entry name" value="DUF6531"/>
    <property type="match status" value="1"/>
</dbReference>
<sequence>MGDPDAGRAPQIRIPVDAKPKDLIPGNPDDIDDLVVELRAYAGAFQDGKDKLRPLDLADWSGKGASEFRKSVDRLPKELTSGHDQFTHAASALAAYATKLRSVQKRCEPIIEDADAARAASKAHNKKVEAYNDAVTRGDEQLPEKPSQTDPGISSMEGCIGRLDKLIEELQLVVDASKKKIDKAAEKAPDKPSNWQKVGDGFKDGLWKVHHGILGAAELPASLLTGDAKGFAMQLAGMADGAAYAAQHPKEFAKAVTNWDMWSKDPLRAAGEITPSLLLALATGGASALRKGLQTGRTAAQRLAVRKQALGRDGEASRRADSEGTHDRHTHDRDCEDDPVDVATGEMVLPATDVTLPGALPLVLERTFVSGHTCGGWFGRTWAATLDQRLELDADGIVFVTADGMVLRYGVPTPGEDVYPARGPRWPLRWDGTAGGTMRVEVPEQGRTLHFAPLAVLGGPEGGPEGGPTGGPTGGNELPLETIEDRNGRSITFGYDEDGTPREVAHSGGYRIAIDTDPELSRITGLRLLGVGGGGEGEGTTLVSFGYNAAGDLTEVFNSAAEPMRFTYDDQHRVTSWTDRNGTSFGYVYDHRGRVLRTIGSDDMMTGRFHYDEASRTTVYTDSLGHRVTYVFDEAYRAVARTDALGHTTRTEWDPGPARRPLSVTDPLGHTTRYAYDDSGNMIRVDRPDGTAATATYDAYGLPLEVREPDGAVWRHAYDERGNRVRTMDPAGAETHYTYDESGNPTLVTDALGHTTHVVCDAAGLPVEVTDALGNTTTVRRGTHGRITRVTDPLGHVTRQGWTIEGKPAWRTRPDGTRETWAWDAEGNLTEHTDPAGNTTRHTHTHFDLPATRTDPDGARYAFAYDTELRLTAVTNPQGLSWTYAYDGAGRLTSETDFNGRTLSYEHDAAGRLISRANGAGETLAHTRDALGRTVATRTADGTETTFAYDAAGRLTRAANPDTELSRTYDARGRVLTETVGGRTTSYAYDAAGNRTERITPSGLRSAWTYDAVGRPTSLTTADNSLHFAYDAAGRETTRTFGADVTLTQAWDALDRLTTQALTHASGAARLLQHRAYAYRPDDHLTEIRELTSGTRRFDLDPVGRVTAVHAHGWTETYAYDPAGNLTHATAPGHESSGDREFTGTVIHRAGRTSYEHDAQGRLIRRTRKLLNGQTRAWTYTWNAEDRLTAATTPDGDRWHYTYDPLGRRTAKQRLAEDGTATDRIAFTWDGTRLAEQTAAADGTTLTWDYAPETHRPLTQTQHHASREPSAESSTLRRLTDTTPQSEYDARFHAIVTDLVGTPTELVTPDGELAWQHRTTLWGTPLPAPPGSADCPLRFPGQYADPETGLHYNYFRHYDPESARYASPDPLGLAPAPNPAAYVHNPNAWADVLGLAPDCEAGDPHNGHSNRDVTIENGKWDYFFGRVNSNPHNAERSAQNAYQLESIGIRDNVAGREALTEHFNEAMRNGVVETYVNPKSGLTNMRTESLLYGPHGALLIRANFEVTDSGVRLTTMIPVGGRGYGK</sequence>
<dbReference type="PANTHER" id="PTHR32305:SF15">
    <property type="entry name" value="PROTEIN RHSA-RELATED"/>
    <property type="match status" value="1"/>
</dbReference>
<keyword evidence="5" id="KW-1185">Reference proteome</keyword>
<feature type="domain" description="DUF6531" evidence="2">
    <location>
        <begin position="338"/>
        <end position="409"/>
    </location>
</feature>
<feature type="region of interest" description="Disordered" evidence="1">
    <location>
        <begin position="1257"/>
        <end position="1284"/>
    </location>
</feature>
<gene>
    <name evidence="4" type="ORF">SMF913_12441</name>
</gene>
<evidence type="ECO:0008006" key="6">
    <source>
        <dbReference type="Google" id="ProtNLM"/>
    </source>
</evidence>
<dbReference type="InterPro" id="IPR050708">
    <property type="entry name" value="T6SS_VgrG/RHS"/>
</dbReference>
<evidence type="ECO:0000313" key="4">
    <source>
        <dbReference type="EMBL" id="PNG96416.1"/>
    </source>
</evidence>
<dbReference type="RefSeq" id="WP_250850552.1">
    <property type="nucleotide sequence ID" value="NZ_LJIW01000001.1"/>
</dbReference>
<dbReference type="CDD" id="cd20724">
    <property type="entry name" value="CdiA-CT_Kp342-like"/>
    <property type="match status" value="1"/>
</dbReference>
<dbReference type="InterPro" id="IPR006530">
    <property type="entry name" value="YD"/>
</dbReference>
<dbReference type="Proteomes" id="UP000236520">
    <property type="component" value="Unassembled WGS sequence"/>
</dbReference>
<dbReference type="InterPro" id="IPR045351">
    <property type="entry name" value="DUF6531"/>
</dbReference>
<reference evidence="4 5" key="1">
    <citation type="submission" date="2015-09" db="EMBL/GenBank/DDBJ databases">
        <title>Genome sequence, genome mining and natural product profiling of a biocontrol bacterium Streptomyces malaysiensis F913.</title>
        <authorList>
            <person name="Xu Y."/>
            <person name="Wei J."/>
            <person name="Xie J."/>
            <person name="Li T."/>
            <person name="Zhou Z."/>
        </authorList>
    </citation>
    <scope>NUCLEOTIDE SEQUENCE [LARGE SCALE GENOMIC DNA]</scope>
    <source>
        <strain evidence="4 5">F913</strain>
    </source>
</reference>
<name>A0A2J7Z808_STRMQ</name>
<dbReference type="PANTHER" id="PTHR32305">
    <property type="match status" value="1"/>
</dbReference>
<feature type="region of interest" description="Disordered" evidence="1">
    <location>
        <begin position="1"/>
        <end position="28"/>
    </location>
</feature>
<dbReference type="InterPro" id="IPR031325">
    <property type="entry name" value="RHS_repeat"/>
</dbReference>